<reference evidence="2" key="1">
    <citation type="submission" date="2006-02" db="EMBL/GenBank/DDBJ databases">
        <title>Complete sequence of plasmid 1 of Rhodoferax ferrireducens DSM 15236.</title>
        <authorList>
            <person name="Copeland A."/>
            <person name="Lucas S."/>
            <person name="Lapidus A."/>
            <person name="Barry K."/>
            <person name="Detter J.C."/>
            <person name="Glavina del Rio T."/>
            <person name="Hammon N."/>
            <person name="Israni S."/>
            <person name="Pitluck S."/>
            <person name="Brettin T."/>
            <person name="Bruce D."/>
            <person name="Han C."/>
            <person name="Tapia R."/>
            <person name="Gilna P."/>
            <person name="Kiss H."/>
            <person name="Schmutz J."/>
            <person name="Larimer F."/>
            <person name="Land M."/>
            <person name="Kyrpides N."/>
            <person name="Ivanova N."/>
            <person name="Richardson P."/>
        </authorList>
    </citation>
    <scope>NUCLEOTIDE SEQUENCE [LARGE SCALE GENOMIC DNA]</scope>
    <source>
        <strain evidence="2">ATCC BAA-621 / DSM 15236 / T118</strain>
        <plasmid evidence="2">Plasmid pDSM15236</plasmid>
    </source>
</reference>
<dbReference type="KEGG" id="rfr:Rfer_4468"/>
<dbReference type="EMBL" id="CP000268">
    <property type="protein sequence ID" value="ABD72154.1"/>
    <property type="molecule type" value="Genomic_DNA"/>
</dbReference>
<keyword evidence="2" id="KW-1185">Reference proteome</keyword>
<dbReference type="eggNOG" id="ENOG50331FA">
    <property type="taxonomic scope" value="Bacteria"/>
</dbReference>
<organism evidence="1 2">
    <name type="scientific">Albidiferax ferrireducens (strain ATCC BAA-621 / DSM 15236 / T118)</name>
    <name type="common">Rhodoferax ferrireducens</name>
    <dbReference type="NCBI Taxonomy" id="338969"/>
    <lineage>
        <taxon>Bacteria</taxon>
        <taxon>Pseudomonadati</taxon>
        <taxon>Pseudomonadota</taxon>
        <taxon>Betaproteobacteria</taxon>
        <taxon>Burkholderiales</taxon>
        <taxon>Comamonadaceae</taxon>
        <taxon>Rhodoferax</taxon>
    </lineage>
</organism>
<dbReference type="AlphaFoldDB" id="Q21PZ1"/>
<evidence type="ECO:0000313" key="1">
    <source>
        <dbReference type="EMBL" id="ABD72154.1"/>
    </source>
</evidence>
<name>Q21PZ1_ALBFT</name>
<evidence type="ECO:0008006" key="3">
    <source>
        <dbReference type="Google" id="ProtNLM"/>
    </source>
</evidence>
<dbReference type="RefSeq" id="WP_011458585.1">
    <property type="nucleotide sequence ID" value="NC_007901.1"/>
</dbReference>
<proteinExistence type="predicted"/>
<protein>
    <recommendedName>
        <fullName evidence="3">Peptidase C39 domain-containing protein</fullName>
    </recommendedName>
</protein>
<sequence length="171" mass="19226">MIMELELPSLRNEIKSENAEGLPVKVRQQLKYDCGVACLAMASGKPYADARAVFVSAGLSVKRMKRPYASNFKELQKALNDAGVPSRRKHFRGWDSVGQAAILKVFVRNGDWHWVYAGRDRVFGLFVHDPATDLPTFEHFPEDVMCLDIAFYEPSGCFIHIEKDECNGCLG</sequence>
<dbReference type="Proteomes" id="UP000008332">
    <property type="component" value="Plasmid unnamed1"/>
</dbReference>
<geneLocation type="plasmid" evidence="2">
    <name>pDSM15236</name>
</geneLocation>
<gene>
    <name evidence="1" type="ordered locus">Rfer_4468</name>
</gene>
<accession>Q21PZ1</accession>
<keyword evidence="1" id="KW-0614">Plasmid</keyword>
<dbReference type="HOGENOM" id="CLU_1516665_0_0_4"/>
<evidence type="ECO:0000313" key="2">
    <source>
        <dbReference type="Proteomes" id="UP000008332"/>
    </source>
</evidence>